<feature type="region of interest" description="Disordered" evidence="8">
    <location>
        <begin position="492"/>
        <end position="516"/>
    </location>
</feature>
<keyword evidence="5 11" id="KW-0418">Kinase</keyword>
<keyword evidence="9" id="KW-0472">Membrane</keyword>
<dbReference type="Gene3D" id="1.10.510.10">
    <property type="entry name" value="Transferase(Phosphotransferase) domain 1"/>
    <property type="match status" value="1"/>
</dbReference>
<keyword evidence="12" id="KW-1185">Reference proteome</keyword>
<keyword evidence="6 7" id="KW-0067">ATP-binding</keyword>
<dbReference type="GO" id="GO:0016301">
    <property type="term" value="F:kinase activity"/>
    <property type="evidence" value="ECO:0007669"/>
    <property type="project" value="UniProtKB-KW"/>
</dbReference>
<name>A0ABV2UZH0_9ACTN</name>
<dbReference type="RefSeq" id="WP_355398201.1">
    <property type="nucleotide sequence ID" value="NZ_JBEXPZ010000026.1"/>
</dbReference>
<dbReference type="Proteomes" id="UP001550210">
    <property type="component" value="Unassembled WGS sequence"/>
</dbReference>
<dbReference type="PROSITE" id="PS00108">
    <property type="entry name" value="PROTEIN_KINASE_ST"/>
    <property type="match status" value="1"/>
</dbReference>
<dbReference type="Pfam" id="PF00069">
    <property type="entry name" value="Pkinase"/>
    <property type="match status" value="1"/>
</dbReference>
<dbReference type="PANTHER" id="PTHR43289:SF6">
    <property type="entry name" value="SERINE_THREONINE-PROTEIN KINASE NEKL-3"/>
    <property type="match status" value="1"/>
</dbReference>
<feature type="region of interest" description="Disordered" evidence="8">
    <location>
        <begin position="288"/>
        <end position="310"/>
    </location>
</feature>
<dbReference type="InterPro" id="IPR000719">
    <property type="entry name" value="Prot_kinase_dom"/>
</dbReference>
<evidence type="ECO:0000259" key="10">
    <source>
        <dbReference type="PROSITE" id="PS50011"/>
    </source>
</evidence>
<protein>
    <recommendedName>
        <fullName evidence="1">non-specific serine/threonine protein kinase</fullName>
        <ecNumber evidence="1">2.7.11.1</ecNumber>
    </recommendedName>
</protein>
<keyword evidence="3" id="KW-0808">Transferase</keyword>
<dbReference type="SMART" id="SM00220">
    <property type="entry name" value="S_TKc"/>
    <property type="match status" value="1"/>
</dbReference>
<dbReference type="SUPFAM" id="SSF56112">
    <property type="entry name" value="Protein kinase-like (PK-like)"/>
    <property type="match status" value="1"/>
</dbReference>
<dbReference type="EMBL" id="JBEXPZ010000026">
    <property type="protein sequence ID" value="MET9846961.1"/>
    <property type="molecule type" value="Genomic_DNA"/>
</dbReference>
<evidence type="ECO:0000256" key="8">
    <source>
        <dbReference type="SAM" id="MobiDB-lite"/>
    </source>
</evidence>
<evidence type="ECO:0000256" key="6">
    <source>
        <dbReference type="ARBA" id="ARBA00022840"/>
    </source>
</evidence>
<dbReference type="InterPro" id="IPR008271">
    <property type="entry name" value="Ser/Thr_kinase_AS"/>
</dbReference>
<feature type="region of interest" description="Disordered" evidence="8">
    <location>
        <begin position="450"/>
        <end position="478"/>
    </location>
</feature>
<evidence type="ECO:0000256" key="4">
    <source>
        <dbReference type="ARBA" id="ARBA00022741"/>
    </source>
</evidence>
<keyword evidence="2" id="KW-0723">Serine/threonine-protein kinase</keyword>
<dbReference type="CDD" id="cd14014">
    <property type="entry name" value="STKc_PknB_like"/>
    <property type="match status" value="1"/>
</dbReference>
<keyword evidence="9" id="KW-0812">Transmembrane</keyword>
<feature type="binding site" evidence="7">
    <location>
        <position position="59"/>
    </location>
    <ligand>
        <name>ATP</name>
        <dbReference type="ChEBI" id="CHEBI:30616"/>
    </ligand>
</feature>
<feature type="compositionally biased region" description="Polar residues" evidence="8">
    <location>
        <begin position="460"/>
        <end position="477"/>
    </location>
</feature>
<evidence type="ECO:0000256" key="5">
    <source>
        <dbReference type="ARBA" id="ARBA00022777"/>
    </source>
</evidence>
<evidence type="ECO:0000256" key="9">
    <source>
        <dbReference type="SAM" id="Phobius"/>
    </source>
</evidence>
<evidence type="ECO:0000256" key="2">
    <source>
        <dbReference type="ARBA" id="ARBA00022527"/>
    </source>
</evidence>
<evidence type="ECO:0000313" key="12">
    <source>
        <dbReference type="Proteomes" id="UP001550210"/>
    </source>
</evidence>
<keyword evidence="4 7" id="KW-0547">Nucleotide-binding</keyword>
<dbReference type="InterPro" id="IPR011009">
    <property type="entry name" value="Kinase-like_dom_sf"/>
</dbReference>
<evidence type="ECO:0000256" key="1">
    <source>
        <dbReference type="ARBA" id="ARBA00012513"/>
    </source>
</evidence>
<dbReference type="EC" id="2.7.11.1" evidence="1"/>
<accession>A0ABV2UZH0</accession>
<evidence type="ECO:0000256" key="7">
    <source>
        <dbReference type="PROSITE-ProRule" id="PRU10141"/>
    </source>
</evidence>
<evidence type="ECO:0000256" key="3">
    <source>
        <dbReference type="ARBA" id="ARBA00022679"/>
    </source>
</evidence>
<sequence>MSDDGEHQPDARQFGGRAAQCDDRLVGGRYRLTERIGSGGMGTVWQAVDELVGREVAVKQPRLPGDPDDPENEERHRAANRLYREARAAARVDHPSAVTIHDVVIDDGHPWIVMEWVRGESLQERLRRGALTPAEAARVGLAVVGALHAAHGVGIVHRDVKPANVLLGPHGQVVLTDFGIAHVQGEESLTMTGEFVGSLEFVAPERMSGHGAAGPPSDLWSLGVLLYAAVEGASPFRRTSPESTLAAILSTEPPEPTGAGPLGPLLVRLLAKDPADRPDAEETARILADVAEGRTPDTQLPSELKQLGEDEGTLRLAGERPGAALHEEQAPAVAAPDDRHAGHVPDAGNTPEALASADPGNTAEALAATEPENAPAVPVTAGPEQVAGGSSAAPSVTVDVRRPVPARRPGRRPSRRLVTVGAVVGVLFVGGGVWAGTLIGVDDDRRAVPEPHIGSFSGRPASSSPESDALAESSSGADTRWVAHREKEMNAVLSLPSSYERTGEKRGEGGEGDASRTVTYDGEKVVRVRLAQWDKAPTSPMKEAKDSSDIVGGGVKSTAQYTSTSFDGQEAVLADTTHYADGTPTRVMELIVRTDDSRMFALRVDMPKGTPDEKKGTAVFKGARDRLKILTE</sequence>
<dbReference type="Gene3D" id="3.30.200.20">
    <property type="entry name" value="Phosphorylase Kinase, domain 1"/>
    <property type="match status" value="1"/>
</dbReference>
<evidence type="ECO:0000313" key="11">
    <source>
        <dbReference type="EMBL" id="MET9846961.1"/>
    </source>
</evidence>
<reference evidence="11 12" key="1">
    <citation type="submission" date="2024-06" db="EMBL/GenBank/DDBJ databases">
        <title>The Natural Products Discovery Center: Release of the First 8490 Sequenced Strains for Exploring Actinobacteria Biosynthetic Diversity.</title>
        <authorList>
            <person name="Kalkreuter E."/>
            <person name="Kautsar S.A."/>
            <person name="Yang D."/>
            <person name="Bader C.D."/>
            <person name="Teijaro C.N."/>
            <person name="Fluegel L."/>
            <person name="Davis C.M."/>
            <person name="Simpson J.R."/>
            <person name="Lauterbach L."/>
            <person name="Steele A.D."/>
            <person name="Gui C."/>
            <person name="Meng S."/>
            <person name="Li G."/>
            <person name="Viehrig K."/>
            <person name="Ye F."/>
            <person name="Su P."/>
            <person name="Kiefer A.F."/>
            <person name="Nichols A."/>
            <person name="Cepeda A.J."/>
            <person name="Yan W."/>
            <person name="Fan B."/>
            <person name="Jiang Y."/>
            <person name="Adhikari A."/>
            <person name="Zheng C.-J."/>
            <person name="Schuster L."/>
            <person name="Cowan T.M."/>
            <person name="Smanski M.J."/>
            <person name="Chevrette M.G."/>
            <person name="De Carvalho L.P.S."/>
            <person name="Shen B."/>
        </authorList>
    </citation>
    <scope>NUCLEOTIDE SEQUENCE [LARGE SCALE GENOMIC DNA]</scope>
    <source>
        <strain evidence="11 12">NPDC006434</strain>
    </source>
</reference>
<dbReference type="PROSITE" id="PS00107">
    <property type="entry name" value="PROTEIN_KINASE_ATP"/>
    <property type="match status" value="1"/>
</dbReference>
<feature type="domain" description="Protein kinase" evidence="10">
    <location>
        <begin position="30"/>
        <end position="290"/>
    </location>
</feature>
<dbReference type="PROSITE" id="PS50011">
    <property type="entry name" value="PROTEIN_KINASE_DOM"/>
    <property type="match status" value="1"/>
</dbReference>
<comment type="caution">
    <text evidence="11">The sequence shown here is derived from an EMBL/GenBank/DDBJ whole genome shotgun (WGS) entry which is preliminary data.</text>
</comment>
<dbReference type="InterPro" id="IPR017441">
    <property type="entry name" value="Protein_kinase_ATP_BS"/>
</dbReference>
<proteinExistence type="predicted"/>
<dbReference type="PANTHER" id="PTHR43289">
    <property type="entry name" value="MITOGEN-ACTIVATED PROTEIN KINASE KINASE KINASE 20-RELATED"/>
    <property type="match status" value="1"/>
</dbReference>
<feature type="transmembrane region" description="Helical" evidence="9">
    <location>
        <begin position="417"/>
        <end position="441"/>
    </location>
</feature>
<feature type="region of interest" description="Disordered" evidence="8">
    <location>
        <begin position="328"/>
        <end position="412"/>
    </location>
</feature>
<gene>
    <name evidence="11" type="ORF">ABZZ21_20830</name>
</gene>
<keyword evidence="9" id="KW-1133">Transmembrane helix</keyword>
<organism evidence="11 12">
    <name type="scientific">Streptomyces ossamyceticus</name>
    <dbReference type="NCBI Taxonomy" id="249581"/>
    <lineage>
        <taxon>Bacteria</taxon>
        <taxon>Bacillati</taxon>
        <taxon>Actinomycetota</taxon>
        <taxon>Actinomycetes</taxon>
        <taxon>Kitasatosporales</taxon>
        <taxon>Streptomycetaceae</taxon>
        <taxon>Streptomyces</taxon>
    </lineage>
</organism>